<dbReference type="EMBL" id="BPQB01000002">
    <property type="protein sequence ID" value="GJE85158.1"/>
    <property type="molecule type" value="Genomic_DNA"/>
</dbReference>
<sequence>MPAQACRWHGPVTSPPFMRYAATLQATSGPKRTRRRRRRRLPIHPRDLAAAKAHSVPRGWRLTLVSAPKLALEYPLLMGTW</sequence>
<name>A0A9P3FXT6_9APHY</name>
<keyword evidence="2" id="KW-1185">Reference proteome</keyword>
<evidence type="ECO:0000313" key="2">
    <source>
        <dbReference type="Proteomes" id="UP000703269"/>
    </source>
</evidence>
<dbReference type="Proteomes" id="UP000703269">
    <property type="component" value="Unassembled WGS sequence"/>
</dbReference>
<organism evidence="1 2">
    <name type="scientific">Phanerochaete sordida</name>
    <dbReference type="NCBI Taxonomy" id="48140"/>
    <lineage>
        <taxon>Eukaryota</taxon>
        <taxon>Fungi</taxon>
        <taxon>Dikarya</taxon>
        <taxon>Basidiomycota</taxon>
        <taxon>Agaricomycotina</taxon>
        <taxon>Agaricomycetes</taxon>
        <taxon>Polyporales</taxon>
        <taxon>Phanerochaetaceae</taxon>
        <taxon>Phanerochaete</taxon>
    </lineage>
</organism>
<evidence type="ECO:0000313" key="1">
    <source>
        <dbReference type="EMBL" id="GJE85158.1"/>
    </source>
</evidence>
<accession>A0A9P3FXT6</accession>
<reference evidence="1 2" key="1">
    <citation type="submission" date="2021-08" db="EMBL/GenBank/DDBJ databases">
        <title>Draft Genome Sequence of Phanerochaete sordida strain YK-624.</title>
        <authorList>
            <person name="Mori T."/>
            <person name="Dohra H."/>
            <person name="Suzuki T."/>
            <person name="Kawagishi H."/>
            <person name="Hirai H."/>
        </authorList>
    </citation>
    <scope>NUCLEOTIDE SEQUENCE [LARGE SCALE GENOMIC DNA]</scope>
    <source>
        <strain evidence="1 2">YK-624</strain>
    </source>
</reference>
<gene>
    <name evidence="1" type="ORF">PsYK624_012360</name>
</gene>
<comment type="caution">
    <text evidence="1">The sequence shown here is derived from an EMBL/GenBank/DDBJ whole genome shotgun (WGS) entry which is preliminary data.</text>
</comment>
<dbReference type="AlphaFoldDB" id="A0A9P3FXT6"/>
<proteinExistence type="predicted"/>
<protein>
    <submittedName>
        <fullName evidence="1">Uncharacterized protein</fullName>
    </submittedName>
</protein>